<gene>
    <name evidence="1" type="ORF">DAT39_013059</name>
</gene>
<sequence length="72" mass="7839">VGWYLWVTAEGVRARGYACIYGPVRLSGTSVSLPLGRLLLSQMRSRGPDDCTAPLPDSPASVYLKCLQPDEK</sequence>
<protein>
    <submittedName>
        <fullName evidence="1">Uncharacterized protein</fullName>
    </submittedName>
</protein>
<reference evidence="1" key="1">
    <citation type="submission" date="2020-07" db="EMBL/GenBank/DDBJ databases">
        <title>Clarias magur genome sequencing, assembly and annotation.</title>
        <authorList>
            <person name="Kushwaha B."/>
            <person name="Kumar R."/>
            <person name="Das P."/>
            <person name="Joshi C.G."/>
            <person name="Kumar D."/>
            <person name="Nagpure N.S."/>
            <person name="Pandey M."/>
            <person name="Agarwal S."/>
            <person name="Srivastava S."/>
            <person name="Singh M."/>
            <person name="Sahoo L."/>
            <person name="Jayasankar P."/>
            <person name="Meher P.K."/>
            <person name="Koringa P.G."/>
            <person name="Iquebal M.A."/>
            <person name="Das S.P."/>
            <person name="Bit A."/>
            <person name="Patnaik S."/>
            <person name="Patel N."/>
            <person name="Shah T.M."/>
            <person name="Hinsu A."/>
            <person name="Jena J.K."/>
        </authorList>
    </citation>
    <scope>NUCLEOTIDE SEQUENCE</scope>
    <source>
        <strain evidence="1">CIFAMagur01</strain>
        <tissue evidence="1">Testis</tissue>
    </source>
</reference>
<dbReference type="Proteomes" id="UP000727407">
    <property type="component" value="Unassembled WGS sequence"/>
</dbReference>
<dbReference type="AlphaFoldDB" id="A0A8J4TTQ8"/>
<evidence type="ECO:0000313" key="1">
    <source>
        <dbReference type="EMBL" id="KAF5897229.1"/>
    </source>
</evidence>
<feature type="non-terminal residue" evidence="1">
    <location>
        <position position="1"/>
    </location>
</feature>
<comment type="caution">
    <text evidence="1">The sequence shown here is derived from an EMBL/GenBank/DDBJ whole genome shotgun (WGS) entry which is preliminary data.</text>
</comment>
<accession>A0A8J4TTQ8</accession>
<evidence type="ECO:0000313" key="2">
    <source>
        <dbReference type="Proteomes" id="UP000727407"/>
    </source>
</evidence>
<name>A0A8J4TTQ8_CLAMG</name>
<proteinExistence type="predicted"/>
<organism evidence="1 2">
    <name type="scientific">Clarias magur</name>
    <name type="common">Asian catfish</name>
    <name type="synonym">Macropteronotus magur</name>
    <dbReference type="NCBI Taxonomy" id="1594786"/>
    <lineage>
        <taxon>Eukaryota</taxon>
        <taxon>Metazoa</taxon>
        <taxon>Chordata</taxon>
        <taxon>Craniata</taxon>
        <taxon>Vertebrata</taxon>
        <taxon>Euteleostomi</taxon>
        <taxon>Actinopterygii</taxon>
        <taxon>Neopterygii</taxon>
        <taxon>Teleostei</taxon>
        <taxon>Ostariophysi</taxon>
        <taxon>Siluriformes</taxon>
        <taxon>Clariidae</taxon>
        <taxon>Clarias</taxon>
    </lineage>
</organism>
<dbReference type="EMBL" id="QNUK01000243">
    <property type="protein sequence ID" value="KAF5897229.1"/>
    <property type="molecule type" value="Genomic_DNA"/>
</dbReference>
<keyword evidence="2" id="KW-1185">Reference proteome</keyword>